<reference evidence="3" key="1">
    <citation type="submission" date="2014-07" db="EMBL/GenBank/DDBJ databases">
        <authorList>
            <person name="Wibberg D."/>
        </authorList>
    </citation>
    <scope>NUCLEOTIDE SEQUENCE [LARGE SCALE GENOMIC DNA]</scope>
    <source>
        <strain evidence="3">DG5</strain>
    </source>
</reference>
<dbReference type="PATRIC" id="fig|29343.3.peg.1840"/>
<dbReference type="PIRSF" id="PIRSF010606">
    <property type="entry name" value="Spore_coat_CotJB"/>
    <property type="match status" value="1"/>
</dbReference>
<organism evidence="2 3">
    <name type="scientific">[Clostridium] cellulosi</name>
    <dbReference type="NCBI Taxonomy" id="29343"/>
    <lineage>
        <taxon>Bacteria</taxon>
        <taxon>Bacillati</taxon>
        <taxon>Bacillota</taxon>
        <taxon>Clostridia</taxon>
        <taxon>Eubacteriales</taxon>
        <taxon>Oscillospiraceae</taxon>
        <taxon>Oscillospiraceae incertae sedis</taxon>
    </lineage>
</organism>
<dbReference type="InterPro" id="IPR024207">
    <property type="entry name" value="CotJB_dom"/>
</dbReference>
<evidence type="ECO:0000313" key="3">
    <source>
        <dbReference type="Proteomes" id="UP000032431"/>
    </source>
</evidence>
<dbReference type="Proteomes" id="UP000032431">
    <property type="component" value="Chromosome I"/>
</dbReference>
<proteinExistence type="predicted"/>
<dbReference type="AlphaFoldDB" id="A0A078KME2"/>
<keyword evidence="3" id="KW-1185">Reference proteome</keyword>
<dbReference type="OrthoDB" id="9804099at2"/>
<dbReference type="HOGENOM" id="CLU_163198_1_0_9"/>
<evidence type="ECO:0000259" key="1">
    <source>
        <dbReference type="Pfam" id="PF12652"/>
    </source>
</evidence>
<evidence type="ECO:0000313" key="2">
    <source>
        <dbReference type="EMBL" id="CDZ24851.1"/>
    </source>
</evidence>
<dbReference type="InterPro" id="IPR016571">
    <property type="entry name" value="Spore_coat_assembly_CotJB"/>
</dbReference>
<accession>A0A078KME2</accession>
<sequence>MNEREMLLKKISTVSFAMFDLHLYLNTHPNDTEALKLHDKYAKQRQFLVDQFTSKFGPLNTRDITPSTRWQWINSPWPWEYTKEADSNVDL</sequence>
<protein>
    <recommendedName>
        <fullName evidence="1">Protein CotJB domain-containing protein</fullName>
    </recommendedName>
</protein>
<dbReference type="STRING" id="29343.CCDG5_1752"/>
<dbReference type="Pfam" id="PF12652">
    <property type="entry name" value="CotJB"/>
    <property type="match status" value="1"/>
</dbReference>
<feature type="domain" description="Protein CotJB" evidence="1">
    <location>
        <begin position="6"/>
        <end position="80"/>
    </location>
</feature>
<gene>
    <name evidence="2" type="ORF">CCDG5_1752</name>
</gene>
<dbReference type="KEGG" id="ccel:CCDG5_1752"/>
<dbReference type="EMBL" id="LM995447">
    <property type="protein sequence ID" value="CDZ24851.1"/>
    <property type="molecule type" value="Genomic_DNA"/>
</dbReference>
<name>A0A078KME2_9FIRM</name>